<dbReference type="InterPro" id="IPR015421">
    <property type="entry name" value="PyrdxlP-dep_Trfase_major"/>
</dbReference>
<dbReference type="InterPro" id="IPR015424">
    <property type="entry name" value="PyrdxlP-dep_Trfase"/>
</dbReference>
<gene>
    <name evidence="10" type="ORF">J5V48_04945</name>
</gene>
<dbReference type="RefSeq" id="WP_219937460.1">
    <property type="nucleotide sequence ID" value="NZ_JAGFNY010000012.1"/>
</dbReference>
<dbReference type="PANTHER" id="PTHR11601:SF34">
    <property type="entry name" value="CYSTEINE DESULFURASE"/>
    <property type="match status" value="1"/>
</dbReference>
<comment type="cofactor">
    <cofactor evidence="1">
        <name>pyridoxal 5'-phosphate</name>
        <dbReference type="ChEBI" id="CHEBI:597326"/>
    </cofactor>
</comment>
<keyword evidence="10" id="KW-0032">Aminotransferase</keyword>
<dbReference type="EMBL" id="JAGFNY010000012">
    <property type="protein sequence ID" value="MBW7570238.1"/>
    <property type="molecule type" value="Genomic_DNA"/>
</dbReference>
<keyword evidence="3" id="KW-0808">Transferase</keyword>
<evidence type="ECO:0000256" key="1">
    <source>
        <dbReference type="ARBA" id="ARBA00001933"/>
    </source>
</evidence>
<evidence type="ECO:0000256" key="7">
    <source>
        <dbReference type="ARBA" id="ARBA00023014"/>
    </source>
</evidence>
<comment type="similarity">
    <text evidence="2">Belongs to the class-V pyridoxal-phosphate-dependent aminotransferase family. NifS/IscS subfamily.</text>
</comment>
<dbReference type="Gene3D" id="3.40.640.10">
    <property type="entry name" value="Type I PLP-dependent aspartate aminotransferase-like (Major domain)"/>
    <property type="match status" value="1"/>
</dbReference>
<evidence type="ECO:0000256" key="4">
    <source>
        <dbReference type="ARBA" id="ARBA00022723"/>
    </source>
</evidence>
<accession>A0ABS7DG07</accession>
<evidence type="ECO:0000256" key="2">
    <source>
        <dbReference type="ARBA" id="ARBA00006490"/>
    </source>
</evidence>
<proteinExistence type="inferred from homology"/>
<reference evidence="10 11" key="1">
    <citation type="submission" date="2021-03" db="EMBL/GenBank/DDBJ databases">
        <title>Succinivibrio sp. nov. isolated from feces of cow.</title>
        <authorList>
            <person name="Choi J.-Y."/>
        </authorList>
    </citation>
    <scope>NUCLEOTIDE SEQUENCE [LARGE SCALE GENOMIC DNA]</scope>
    <source>
        <strain evidence="10 11">AGMB01872</strain>
    </source>
</reference>
<evidence type="ECO:0000256" key="5">
    <source>
        <dbReference type="ARBA" id="ARBA00022898"/>
    </source>
</evidence>
<dbReference type="PANTHER" id="PTHR11601">
    <property type="entry name" value="CYSTEINE DESULFURYLASE FAMILY MEMBER"/>
    <property type="match status" value="1"/>
</dbReference>
<organism evidence="10 11">
    <name type="scientific">Succinivibrio faecicola</name>
    <dbReference type="NCBI Taxonomy" id="2820300"/>
    <lineage>
        <taxon>Bacteria</taxon>
        <taxon>Pseudomonadati</taxon>
        <taxon>Pseudomonadota</taxon>
        <taxon>Gammaproteobacteria</taxon>
        <taxon>Aeromonadales</taxon>
        <taxon>Succinivibrionaceae</taxon>
        <taxon>Succinivibrio</taxon>
    </lineage>
</organism>
<keyword evidence="4" id="KW-0479">Metal-binding</keyword>
<name>A0ABS7DG07_9GAMM</name>
<evidence type="ECO:0000259" key="9">
    <source>
        <dbReference type="Pfam" id="PF00266"/>
    </source>
</evidence>
<evidence type="ECO:0000256" key="8">
    <source>
        <dbReference type="ARBA" id="ARBA00050776"/>
    </source>
</evidence>
<dbReference type="Pfam" id="PF00266">
    <property type="entry name" value="Aminotran_5"/>
    <property type="match status" value="1"/>
</dbReference>
<feature type="domain" description="Aminotransferase class V" evidence="9">
    <location>
        <begin position="5"/>
        <end position="370"/>
    </location>
</feature>
<dbReference type="InterPro" id="IPR016454">
    <property type="entry name" value="Cysteine_dSase"/>
</dbReference>
<dbReference type="PIRSF" id="PIRSF005572">
    <property type="entry name" value="NifS"/>
    <property type="match status" value="1"/>
</dbReference>
<evidence type="ECO:0000256" key="3">
    <source>
        <dbReference type="ARBA" id="ARBA00022679"/>
    </source>
</evidence>
<keyword evidence="6" id="KW-0408">Iron</keyword>
<dbReference type="InterPro" id="IPR000192">
    <property type="entry name" value="Aminotrans_V_dom"/>
</dbReference>
<evidence type="ECO:0000256" key="6">
    <source>
        <dbReference type="ARBA" id="ARBA00023004"/>
    </source>
</evidence>
<comment type="catalytic activity">
    <reaction evidence="8">
        <text>(sulfur carrier)-H + L-cysteine = (sulfur carrier)-SH + L-alanine</text>
        <dbReference type="Rhea" id="RHEA:43892"/>
        <dbReference type="Rhea" id="RHEA-COMP:14737"/>
        <dbReference type="Rhea" id="RHEA-COMP:14739"/>
        <dbReference type="ChEBI" id="CHEBI:29917"/>
        <dbReference type="ChEBI" id="CHEBI:35235"/>
        <dbReference type="ChEBI" id="CHEBI:57972"/>
        <dbReference type="ChEBI" id="CHEBI:64428"/>
        <dbReference type="EC" id="2.8.1.7"/>
    </reaction>
</comment>
<protein>
    <submittedName>
        <fullName evidence="10">Aminotransferase class V-fold PLP-dependent enzyme</fullName>
    </submittedName>
</protein>
<sequence>MNKPVYFDYAAATPTDPRVIEKMVESLCIDGTFANPHAKDHVYGWEAAEAVENAREQVADLIGASALEITFTSGATESNNLAIFGLAKGLKEKGDKRCHIITSKIEHKAILEACEILEKEGYKVTYLTPRPDGVITSQMVDDAITDETFLVTIAQANSVLGAISDIHEIASVCHKKGVFFHSDTAQSIGYLKMDYDNSDIDMVTLTCEKVCGPKGVGALYVKRSSNVPLFAQIYGGGQEKGLRGGTVPTHEVVGLGQAFEILKKEGKKDHERFKLLRARLIDGIKDLEGLKINQSENNLPNILSISFENIDGHMLLPTLSAIAASTGSACSSSNLKPSYILKAIGLSDEMARASIRLSFGRFTTKDQIDTVVHELNDKIPKLRESGSMWNVRK</sequence>
<dbReference type="InterPro" id="IPR015422">
    <property type="entry name" value="PyrdxlP-dep_Trfase_small"/>
</dbReference>
<dbReference type="GO" id="GO:0008483">
    <property type="term" value="F:transaminase activity"/>
    <property type="evidence" value="ECO:0007669"/>
    <property type="project" value="UniProtKB-KW"/>
</dbReference>
<evidence type="ECO:0000313" key="11">
    <source>
        <dbReference type="Proteomes" id="UP000731465"/>
    </source>
</evidence>
<keyword evidence="11" id="KW-1185">Reference proteome</keyword>
<dbReference type="SUPFAM" id="SSF53383">
    <property type="entry name" value="PLP-dependent transferases"/>
    <property type="match status" value="1"/>
</dbReference>
<comment type="caution">
    <text evidence="10">The sequence shown here is derived from an EMBL/GenBank/DDBJ whole genome shotgun (WGS) entry which is preliminary data.</text>
</comment>
<evidence type="ECO:0000313" key="10">
    <source>
        <dbReference type="EMBL" id="MBW7570238.1"/>
    </source>
</evidence>
<keyword evidence="7" id="KW-0411">Iron-sulfur</keyword>
<keyword evidence="5" id="KW-0663">Pyridoxal phosphate</keyword>
<dbReference type="Proteomes" id="UP000731465">
    <property type="component" value="Unassembled WGS sequence"/>
</dbReference>
<dbReference type="Gene3D" id="3.90.1150.10">
    <property type="entry name" value="Aspartate Aminotransferase, domain 1"/>
    <property type="match status" value="1"/>
</dbReference>